<gene>
    <name evidence="4" type="ORF">FALBO_13339</name>
</gene>
<dbReference type="SMART" id="SM00066">
    <property type="entry name" value="GAL4"/>
    <property type="match status" value="1"/>
</dbReference>
<evidence type="ECO:0000259" key="3">
    <source>
        <dbReference type="PROSITE" id="PS50048"/>
    </source>
</evidence>
<dbReference type="PANTHER" id="PTHR31001:SF84">
    <property type="entry name" value="FUNGAL SPECIFIC TRANSCRIPTION FACTOR"/>
    <property type="match status" value="1"/>
</dbReference>
<sequence length="323" mass="35306">MADQPPVARGPKRGRRITACAQCQKRKKKCDRRWPCNHCRKRNLAHECEYEGKMAPRPEAHVPDQIVQDSSPESTSASAAVTSLGYISDPMFKTITTAAQPDDAIGLPGPALEASRAVPPRPYADILVQNFFDHVNHHYCVLYKPSFQASYELWWSRRRDASSQCTASTIAATSLILRVCANSIQFLPVDAQARLEEDLGETVASLGQRYHTAANTLGDLIPPGLAGLVNSQQLFLGATWLKAEANFVDSWHMLAVSVRQAQEIAVFNRPTIISSGPVPYPSSTLDLSGRSLDAPSAALAKILENQLGRVLSGSDLTNQTLEE</sequence>
<dbReference type="PROSITE" id="PS50048">
    <property type="entry name" value="ZN2_CY6_FUNGAL_2"/>
    <property type="match status" value="1"/>
</dbReference>
<feature type="domain" description="Zn(2)-C6 fungal-type" evidence="3">
    <location>
        <begin position="19"/>
        <end position="50"/>
    </location>
</feature>
<evidence type="ECO:0000256" key="2">
    <source>
        <dbReference type="ARBA" id="ARBA00023242"/>
    </source>
</evidence>
<dbReference type="Proteomes" id="UP000554235">
    <property type="component" value="Unassembled WGS sequence"/>
</dbReference>
<dbReference type="InterPro" id="IPR001138">
    <property type="entry name" value="Zn2Cys6_DnaBD"/>
</dbReference>
<protein>
    <submittedName>
        <fullName evidence="4">Fungal specific transcription factor</fullName>
    </submittedName>
</protein>
<keyword evidence="5" id="KW-1185">Reference proteome</keyword>
<dbReference type="Gene3D" id="4.10.240.10">
    <property type="entry name" value="Zn(2)-C6 fungal-type DNA-binding domain"/>
    <property type="match status" value="1"/>
</dbReference>
<dbReference type="GO" id="GO:0008270">
    <property type="term" value="F:zinc ion binding"/>
    <property type="evidence" value="ECO:0007669"/>
    <property type="project" value="InterPro"/>
</dbReference>
<comment type="subcellular location">
    <subcellularLocation>
        <location evidence="1">Nucleus</location>
    </subcellularLocation>
</comment>
<dbReference type="Pfam" id="PF00172">
    <property type="entry name" value="Zn_clus"/>
    <property type="match status" value="1"/>
</dbReference>
<evidence type="ECO:0000256" key="1">
    <source>
        <dbReference type="ARBA" id="ARBA00004123"/>
    </source>
</evidence>
<dbReference type="PANTHER" id="PTHR31001">
    <property type="entry name" value="UNCHARACTERIZED TRANSCRIPTIONAL REGULATORY PROTEIN"/>
    <property type="match status" value="1"/>
</dbReference>
<name>A0A8H4L1E9_9HYPO</name>
<proteinExistence type="predicted"/>
<comment type="caution">
    <text evidence="4">The sequence shown here is derived from an EMBL/GenBank/DDBJ whole genome shotgun (WGS) entry which is preliminary data.</text>
</comment>
<dbReference type="SUPFAM" id="SSF57701">
    <property type="entry name" value="Zn2/Cys6 DNA-binding domain"/>
    <property type="match status" value="1"/>
</dbReference>
<dbReference type="GO" id="GO:0005634">
    <property type="term" value="C:nucleus"/>
    <property type="evidence" value="ECO:0007669"/>
    <property type="project" value="UniProtKB-SubCell"/>
</dbReference>
<dbReference type="OrthoDB" id="5344325at2759"/>
<dbReference type="InterPro" id="IPR036864">
    <property type="entry name" value="Zn2-C6_fun-type_DNA-bd_sf"/>
</dbReference>
<evidence type="ECO:0000313" key="4">
    <source>
        <dbReference type="EMBL" id="KAF4459897.1"/>
    </source>
</evidence>
<keyword evidence="2" id="KW-0539">Nucleus</keyword>
<dbReference type="AlphaFoldDB" id="A0A8H4L1E9"/>
<dbReference type="GO" id="GO:0000981">
    <property type="term" value="F:DNA-binding transcription factor activity, RNA polymerase II-specific"/>
    <property type="evidence" value="ECO:0007669"/>
    <property type="project" value="InterPro"/>
</dbReference>
<dbReference type="CDD" id="cd12148">
    <property type="entry name" value="fungal_TF_MHR"/>
    <property type="match status" value="1"/>
</dbReference>
<dbReference type="EMBL" id="JAADYS010002064">
    <property type="protein sequence ID" value="KAF4459897.1"/>
    <property type="molecule type" value="Genomic_DNA"/>
</dbReference>
<evidence type="ECO:0000313" key="5">
    <source>
        <dbReference type="Proteomes" id="UP000554235"/>
    </source>
</evidence>
<dbReference type="InterPro" id="IPR050613">
    <property type="entry name" value="Sec_Metabolite_Reg"/>
</dbReference>
<organism evidence="4 5">
    <name type="scientific">Fusarium albosuccineum</name>
    <dbReference type="NCBI Taxonomy" id="1237068"/>
    <lineage>
        <taxon>Eukaryota</taxon>
        <taxon>Fungi</taxon>
        <taxon>Dikarya</taxon>
        <taxon>Ascomycota</taxon>
        <taxon>Pezizomycotina</taxon>
        <taxon>Sordariomycetes</taxon>
        <taxon>Hypocreomycetidae</taxon>
        <taxon>Hypocreales</taxon>
        <taxon>Nectriaceae</taxon>
        <taxon>Fusarium</taxon>
        <taxon>Fusarium decemcellulare species complex</taxon>
    </lineage>
</organism>
<dbReference type="CDD" id="cd00067">
    <property type="entry name" value="GAL4"/>
    <property type="match status" value="1"/>
</dbReference>
<accession>A0A8H4L1E9</accession>
<reference evidence="4 5" key="1">
    <citation type="submission" date="2020-01" db="EMBL/GenBank/DDBJ databases">
        <title>Identification and distribution of gene clusters putatively required for synthesis of sphingolipid metabolism inhibitors in phylogenetically diverse species of the filamentous fungus Fusarium.</title>
        <authorList>
            <person name="Kim H.-S."/>
            <person name="Busman M."/>
            <person name="Brown D.W."/>
            <person name="Divon H."/>
            <person name="Uhlig S."/>
            <person name="Proctor R.H."/>
        </authorList>
    </citation>
    <scope>NUCLEOTIDE SEQUENCE [LARGE SCALE GENOMIC DNA]</scope>
    <source>
        <strain evidence="4 5">NRRL 20459</strain>
    </source>
</reference>